<dbReference type="EC" id="1.13.11.-" evidence="16"/>
<dbReference type="Gene3D" id="4.10.372.10">
    <property type="entry name" value="Lipoxygenase-1, Domain 3"/>
    <property type="match status" value="1"/>
</dbReference>
<dbReference type="OMA" id="REYCTIY"/>
<keyword evidence="10" id="KW-0443">Lipid metabolism</keyword>
<dbReference type="InterPro" id="IPR036392">
    <property type="entry name" value="PLAT/LH2_dom_sf"/>
</dbReference>
<dbReference type="Proteomes" id="UP000008810">
    <property type="component" value="Chromosome 1"/>
</dbReference>
<dbReference type="PROSITE" id="PS50095">
    <property type="entry name" value="PLAT"/>
    <property type="match status" value="1"/>
</dbReference>
<evidence type="ECO:0000256" key="11">
    <source>
        <dbReference type="ARBA" id="ARBA00023160"/>
    </source>
</evidence>
<protein>
    <recommendedName>
        <fullName evidence="16">Lipoxygenase</fullName>
        <ecNumber evidence="16">1.13.11.-</ecNumber>
    </recommendedName>
</protein>
<dbReference type="FunFam" id="2.60.60.20:FF:000015">
    <property type="entry name" value="Lipoxygenase"/>
    <property type="match status" value="1"/>
</dbReference>
<comment type="function">
    <text evidence="13">Plant lipoxygenase may be involved in a number of diverse aspects of plant physiology including growth and development, pest resistance, and senescence or responses to wounding. Catalyzes the hydroperoxidation of lipids containing a cis,cis-1,4-pentadiene structure.</text>
</comment>
<keyword evidence="8 15" id="KW-0560">Oxidoreductase</keyword>
<evidence type="ECO:0000256" key="5">
    <source>
        <dbReference type="ARBA" id="ARBA00022767"/>
    </source>
</evidence>
<dbReference type="SUPFAM" id="SSF49723">
    <property type="entry name" value="Lipase/lipooxygenase domain (PLAT/LH2 domain)"/>
    <property type="match status" value="1"/>
</dbReference>
<reference evidence="20 21" key="1">
    <citation type="journal article" date="2010" name="Nature">
        <title>Genome sequencing and analysis of the model grass Brachypodium distachyon.</title>
        <authorList>
            <consortium name="International Brachypodium Initiative"/>
        </authorList>
    </citation>
    <scope>NUCLEOTIDE SEQUENCE [LARGE SCALE GENOMIC DNA]</scope>
    <source>
        <strain evidence="20 21">Bd21</strain>
    </source>
</reference>
<dbReference type="InterPro" id="IPR027433">
    <property type="entry name" value="Lipoxygenase_dom_3"/>
</dbReference>
<dbReference type="GO" id="GO:0016702">
    <property type="term" value="F:oxidoreductase activity, acting on single donors with incorporation of molecular oxygen, incorporation of two atoms of oxygen"/>
    <property type="evidence" value="ECO:0000318"/>
    <property type="project" value="GO_Central"/>
</dbReference>
<keyword evidence="5 16" id="KW-0925">Oxylipin biosynthesis</keyword>
<dbReference type="SMART" id="SM00308">
    <property type="entry name" value="LH2"/>
    <property type="match status" value="1"/>
</dbReference>
<evidence type="ECO:0000256" key="14">
    <source>
        <dbReference type="PROSITE-ProRule" id="PRU00152"/>
    </source>
</evidence>
<dbReference type="InterPro" id="IPR042057">
    <property type="entry name" value="Lipoxy_PLAT/LH2"/>
</dbReference>
<dbReference type="FunFam" id="1.20.245.10:FF:000002">
    <property type="entry name" value="Lipoxygenase"/>
    <property type="match status" value="1"/>
</dbReference>
<dbReference type="Pfam" id="PF00305">
    <property type="entry name" value="Lipoxygenase"/>
    <property type="match status" value="1"/>
</dbReference>
<dbReference type="PROSITE" id="PS00711">
    <property type="entry name" value="LIPOXYGENASE_1"/>
    <property type="match status" value="1"/>
</dbReference>
<dbReference type="GO" id="GO:0031408">
    <property type="term" value="P:oxylipin biosynthetic process"/>
    <property type="evidence" value="ECO:0007669"/>
    <property type="project" value="UniProtKB-UniRule"/>
</dbReference>
<evidence type="ECO:0000256" key="6">
    <source>
        <dbReference type="ARBA" id="ARBA00022832"/>
    </source>
</evidence>
<feature type="domain" description="Lipoxygenase" evidence="19">
    <location>
        <begin position="162"/>
        <end position="860"/>
    </location>
</feature>
<dbReference type="KEGG" id="bdi:100845752"/>
<dbReference type="UniPathway" id="UPA00382"/>
<evidence type="ECO:0000313" key="22">
    <source>
        <dbReference type="Proteomes" id="UP000008810"/>
    </source>
</evidence>
<dbReference type="GO" id="GO:0034440">
    <property type="term" value="P:lipid oxidation"/>
    <property type="evidence" value="ECO:0000318"/>
    <property type="project" value="GO_Central"/>
</dbReference>
<dbReference type="GO" id="GO:1990136">
    <property type="term" value="F:linoleate 9S-lipoxygenase activity"/>
    <property type="evidence" value="ECO:0007669"/>
    <property type="project" value="UniProtKB-EC"/>
</dbReference>
<dbReference type="InterPro" id="IPR000907">
    <property type="entry name" value="LipOase"/>
</dbReference>
<dbReference type="InterPro" id="IPR013819">
    <property type="entry name" value="LipOase_C"/>
</dbReference>
<dbReference type="Pfam" id="PF01477">
    <property type="entry name" value="PLAT"/>
    <property type="match status" value="1"/>
</dbReference>
<keyword evidence="7 15" id="KW-0223">Dioxygenase</keyword>
<keyword evidence="4 15" id="KW-0479">Metal-binding</keyword>
<evidence type="ECO:0000256" key="2">
    <source>
        <dbReference type="ARBA" id="ARBA00009419"/>
    </source>
</evidence>
<dbReference type="EMBL" id="CM000880">
    <property type="protein sequence ID" value="KQK13662.1"/>
    <property type="molecule type" value="Genomic_DNA"/>
</dbReference>
<evidence type="ECO:0000256" key="10">
    <source>
        <dbReference type="ARBA" id="ARBA00023098"/>
    </source>
</evidence>
<dbReference type="PRINTS" id="PR00468">
    <property type="entry name" value="PLTLPOXGNASE"/>
</dbReference>
<dbReference type="PROSITE" id="PS51393">
    <property type="entry name" value="LIPOXYGENASE_3"/>
    <property type="match status" value="1"/>
</dbReference>
<evidence type="ECO:0000256" key="8">
    <source>
        <dbReference type="ARBA" id="ARBA00023002"/>
    </source>
</evidence>
<dbReference type="FunFam" id="4.10.372.10:FF:000001">
    <property type="entry name" value="Lipoxygenase"/>
    <property type="match status" value="1"/>
</dbReference>
<keyword evidence="11 16" id="KW-0275">Fatty acid biosynthesis</keyword>
<evidence type="ECO:0000259" key="19">
    <source>
        <dbReference type="PROSITE" id="PS51393"/>
    </source>
</evidence>
<dbReference type="CDD" id="cd01751">
    <property type="entry name" value="PLAT_LH2"/>
    <property type="match status" value="1"/>
</dbReference>
<dbReference type="Gramene" id="KQK13662">
    <property type="protein sequence ID" value="KQK13662"/>
    <property type="gene ID" value="BRADI_1g11680v3"/>
</dbReference>
<evidence type="ECO:0000256" key="1">
    <source>
        <dbReference type="ARBA" id="ARBA00001962"/>
    </source>
</evidence>
<name>I1GPB0_BRADI</name>
<dbReference type="GO" id="GO:0006633">
    <property type="term" value="P:fatty acid biosynthetic process"/>
    <property type="evidence" value="ECO:0007669"/>
    <property type="project" value="UniProtKB-KW"/>
</dbReference>
<keyword evidence="3 16" id="KW-0444">Lipid biosynthesis</keyword>
<proteinExistence type="inferred from homology"/>
<evidence type="ECO:0000256" key="4">
    <source>
        <dbReference type="ARBA" id="ARBA00022723"/>
    </source>
</evidence>
<evidence type="ECO:0000256" key="13">
    <source>
        <dbReference type="ARBA" id="ARBA00056406"/>
    </source>
</evidence>
<reference evidence="21" key="3">
    <citation type="submission" date="2018-08" db="UniProtKB">
        <authorList>
            <consortium name="EnsemblPlants"/>
        </authorList>
    </citation>
    <scope>IDENTIFICATION</scope>
    <source>
        <strain evidence="21">cv. Bd21</strain>
    </source>
</reference>
<comment type="similarity">
    <text evidence="2 15">Belongs to the lipoxygenase family.</text>
</comment>
<feature type="compositionally biased region" description="Basic residues" evidence="17">
    <location>
        <begin position="224"/>
        <end position="234"/>
    </location>
</feature>
<dbReference type="FunCoup" id="I1GPB0">
    <property type="interactions" value="381"/>
</dbReference>
<accession>I1GPB0</accession>
<dbReference type="AlphaFoldDB" id="I1GPB0"/>
<comment type="cofactor">
    <cofactor evidence="1 15">
        <name>Fe cation</name>
        <dbReference type="ChEBI" id="CHEBI:24875"/>
    </cofactor>
</comment>
<evidence type="ECO:0000256" key="16">
    <source>
        <dbReference type="RuleBase" id="RU003975"/>
    </source>
</evidence>
<dbReference type="SUPFAM" id="SSF48484">
    <property type="entry name" value="Lipoxigenase"/>
    <property type="match status" value="1"/>
</dbReference>
<evidence type="ECO:0000259" key="18">
    <source>
        <dbReference type="PROSITE" id="PS50095"/>
    </source>
</evidence>
<dbReference type="HOGENOM" id="CLU_004282_0_0_1"/>
<keyword evidence="6" id="KW-0276">Fatty acid metabolism</keyword>
<feature type="domain" description="PLAT" evidence="18">
    <location>
        <begin position="33"/>
        <end position="159"/>
    </location>
</feature>
<gene>
    <name evidence="21" type="primary">LOC100845752</name>
    <name evidence="20" type="ORF">BRADI_1g11680v3</name>
</gene>
<evidence type="ECO:0000256" key="12">
    <source>
        <dbReference type="ARBA" id="ARBA00036508"/>
    </source>
</evidence>
<evidence type="ECO:0000313" key="20">
    <source>
        <dbReference type="EMBL" id="KQK13662.1"/>
    </source>
</evidence>
<organism evidence="20">
    <name type="scientific">Brachypodium distachyon</name>
    <name type="common">Purple false brome</name>
    <name type="synonym">Trachynia distachya</name>
    <dbReference type="NCBI Taxonomy" id="15368"/>
    <lineage>
        <taxon>Eukaryota</taxon>
        <taxon>Viridiplantae</taxon>
        <taxon>Streptophyta</taxon>
        <taxon>Embryophyta</taxon>
        <taxon>Tracheophyta</taxon>
        <taxon>Spermatophyta</taxon>
        <taxon>Magnoliopsida</taxon>
        <taxon>Liliopsida</taxon>
        <taxon>Poales</taxon>
        <taxon>Poaceae</taxon>
        <taxon>BOP clade</taxon>
        <taxon>Pooideae</taxon>
        <taxon>Stipodae</taxon>
        <taxon>Brachypodieae</taxon>
        <taxon>Brachypodium</taxon>
    </lineage>
</organism>
<comment type="caution">
    <text evidence="14">Lacks conserved residue(s) required for the propagation of feature annotation.</text>
</comment>
<dbReference type="Gene3D" id="2.60.60.20">
    <property type="entry name" value="PLAT/LH2 domain"/>
    <property type="match status" value="1"/>
</dbReference>
<evidence type="ECO:0000256" key="15">
    <source>
        <dbReference type="RuleBase" id="RU003974"/>
    </source>
</evidence>
<keyword evidence="9 15" id="KW-0408">Iron</keyword>
<feature type="region of interest" description="Disordered" evidence="17">
    <location>
        <begin position="210"/>
        <end position="239"/>
    </location>
</feature>
<dbReference type="InterPro" id="IPR001246">
    <property type="entry name" value="LipOase_plant"/>
</dbReference>
<dbReference type="Gene3D" id="1.20.245.10">
    <property type="entry name" value="Lipoxygenase-1, Domain 5"/>
    <property type="match status" value="1"/>
</dbReference>
<dbReference type="PANTHER" id="PTHR11771">
    <property type="entry name" value="LIPOXYGENASE"/>
    <property type="match status" value="1"/>
</dbReference>
<dbReference type="PRINTS" id="PR00087">
    <property type="entry name" value="LIPOXYGENASE"/>
</dbReference>
<evidence type="ECO:0000256" key="7">
    <source>
        <dbReference type="ARBA" id="ARBA00022964"/>
    </source>
</evidence>
<evidence type="ECO:0000313" key="21">
    <source>
        <dbReference type="EnsemblPlants" id="KQK13662"/>
    </source>
</evidence>
<dbReference type="OrthoDB" id="407298at2759"/>
<dbReference type="PROSITE" id="PS00081">
    <property type="entry name" value="LIPOXYGENASE_2"/>
    <property type="match status" value="1"/>
</dbReference>
<dbReference type="Gene3D" id="4.10.375.10">
    <property type="entry name" value="Lipoxygenase-1, Domain 2"/>
    <property type="match status" value="1"/>
</dbReference>
<dbReference type="InterPro" id="IPR036226">
    <property type="entry name" value="LipOase_C_sf"/>
</dbReference>
<dbReference type="RefSeq" id="XP_003560911.1">
    <property type="nucleotide sequence ID" value="XM_003560863.4"/>
</dbReference>
<dbReference type="GO" id="GO:0046872">
    <property type="term" value="F:metal ion binding"/>
    <property type="evidence" value="ECO:0007669"/>
    <property type="project" value="UniProtKB-UniRule"/>
</dbReference>
<evidence type="ECO:0000256" key="9">
    <source>
        <dbReference type="ARBA" id="ARBA00023004"/>
    </source>
</evidence>
<evidence type="ECO:0000256" key="17">
    <source>
        <dbReference type="SAM" id="MobiDB-lite"/>
    </source>
</evidence>
<dbReference type="ExpressionAtlas" id="I1GPB0">
    <property type="expression patterns" value="baseline and differential"/>
</dbReference>
<reference evidence="20" key="2">
    <citation type="submission" date="2017-06" db="EMBL/GenBank/DDBJ databases">
        <title>WGS assembly of Brachypodium distachyon.</title>
        <authorList>
            <consortium name="The International Brachypodium Initiative"/>
            <person name="Lucas S."/>
            <person name="Harmon-Smith M."/>
            <person name="Lail K."/>
            <person name="Tice H."/>
            <person name="Grimwood J."/>
            <person name="Bruce D."/>
            <person name="Barry K."/>
            <person name="Shu S."/>
            <person name="Lindquist E."/>
            <person name="Wang M."/>
            <person name="Pitluck S."/>
            <person name="Vogel J.P."/>
            <person name="Garvin D.F."/>
            <person name="Mockler T.C."/>
            <person name="Schmutz J."/>
            <person name="Rokhsar D."/>
            <person name="Bevan M.W."/>
        </authorList>
    </citation>
    <scope>NUCLEOTIDE SEQUENCE</scope>
    <source>
        <strain evidence="20">Bd21</strain>
    </source>
</reference>
<dbReference type="GeneID" id="100845752"/>
<comment type="pathway">
    <text evidence="16">Lipid metabolism; oxylipin biosynthesis.</text>
</comment>
<sequence>MIIGGIIKKIKESKNAQLKGTVVLMRKNVLDLNDFGASLLDGIGEFLGKGITCQLISSTLVDTNNGNRGKVGAEAELEQWITSLPSVTTGESKFGVTFQWEVEKLGVPGAIIVKNYHSNEFFLKTITLDNVPGRGKLTFVANSWIYPATKYRYNRVFFANDTYLPSQMPPALRPYRDDELRNLRGDDQEGPYEEHDRVYRYDVYNDLGKDRPVLGGNADYPYPRRGRTGRKPSRKQPQLESRLKSILQQIYVPRDEKFGHLKMSDFIGYSIRAITQGILPAVRTLVDCTPGEFDSFQDIINHYEGGIKLPNIPALEELRKRFPLQLIKNLLPVGGDFLLKLPIPQIIKQDKHAWRTDEEFAREVLAGINPVMITRLTEFPPKSTLDPAKYGDHTSTITAAHVEKNLEGLTVQQALESNRMYILDHHDRFMPFLIDVNNLEGNFIYATRTLFFLKGDGRLTPLAIELSEPIIQDGLKTAKSKVYTPASAGVEAWIWELAKAYVSVNDSGWHQLVSHWLNTHAVMEPFVIATNRNLSVTHPVHKLLSPHYRDTMTINALARQTLINAGGIFEMTVFPGKFALGMSAVVYKDWNFTEQALPADLLKRGVAVEDLSSPYKVRLLIKDYPYAADGLAIWHAIEQYVNEYLAIYYPNDGVLQGDVELQSWWKEAREVGHGDLKDASWWPKMQTLPELARSCTTIIWIASALHAAVNFGQYPYAGYLPNRPTVSRRRMPEPGTKEYAELERDPELAFIHTITNQIQTIIGISLLEVLSKHSSDEIYLGQRDTPEWTSDAKALAVFQRFSDRLVEIEGKVVGMNNDPSLKNRNGPAKFPYMLLYPNTSDRNGAAAGITAKGIPNSISI</sequence>
<dbReference type="InterPro" id="IPR020833">
    <property type="entry name" value="LipOase_Fe_BS"/>
</dbReference>
<comment type="catalytic activity">
    <reaction evidence="12">
        <text>(9Z,12Z)-octadecadienoate + O2 = (9S)-hydroperoxy-(10E,12Z)-octadecadienoate</text>
        <dbReference type="Rhea" id="RHEA:30291"/>
        <dbReference type="ChEBI" id="CHEBI:15379"/>
        <dbReference type="ChEBI" id="CHEBI:30245"/>
        <dbReference type="ChEBI" id="CHEBI:60955"/>
        <dbReference type="EC" id="1.13.11.58"/>
    </reaction>
</comment>
<dbReference type="Gene3D" id="3.10.450.60">
    <property type="match status" value="1"/>
</dbReference>
<dbReference type="EnsemblPlants" id="KQK13662">
    <property type="protein sequence ID" value="KQK13662"/>
    <property type="gene ID" value="BRADI_1g11680v3"/>
</dbReference>
<dbReference type="eggNOG" id="ENOG502QQSP">
    <property type="taxonomic scope" value="Eukaryota"/>
</dbReference>
<dbReference type="STRING" id="15368.I1GPB0"/>
<dbReference type="InterPro" id="IPR001024">
    <property type="entry name" value="PLAT/LH2_dom"/>
</dbReference>
<dbReference type="InterPro" id="IPR020834">
    <property type="entry name" value="LipOase_CS"/>
</dbReference>
<keyword evidence="22" id="KW-1185">Reference proteome</keyword>
<dbReference type="FunFam" id="3.10.450.60:FF:000002">
    <property type="entry name" value="Lipoxygenase"/>
    <property type="match status" value="1"/>
</dbReference>
<evidence type="ECO:0000256" key="3">
    <source>
        <dbReference type="ARBA" id="ARBA00022516"/>
    </source>
</evidence>